<dbReference type="SUPFAM" id="SSF46689">
    <property type="entry name" value="Homeodomain-like"/>
    <property type="match status" value="1"/>
</dbReference>
<dbReference type="Proteomes" id="UP000070096">
    <property type="component" value="Unassembled WGS sequence"/>
</dbReference>
<protein>
    <recommendedName>
        <fullName evidence="3">HTH tetR-type domain-containing protein</fullName>
    </recommendedName>
</protein>
<evidence type="ECO:0000313" key="2">
    <source>
        <dbReference type="Proteomes" id="UP000070096"/>
    </source>
</evidence>
<comment type="caution">
    <text evidence="1">The sequence shown here is derived from an EMBL/GenBank/DDBJ whole genome shotgun (WGS) entry which is preliminary data.</text>
</comment>
<accession>A0A139N1Q5</accession>
<evidence type="ECO:0000313" key="1">
    <source>
        <dbReference type="EMBL" id="KXT69747.1"/>
    </source>
</evidence>
<dbReference type="AlphaFoldDB" id="A0A139N1Q5"/>
<evidence type="ECO:0008006" key="3">
    <source>
        <dbReference type="Google" id="ProtNLM"/>
    </source>
</evidence>
<dbReference type="InterPro" id="IPR009057">
    <property type="entry name" value="Homeodomain-like_sf"/>
</dbReference>
<dbReference type="PATRIC" id="fig|1302.21.peg.1916"/>
<organism evidence="1 2">
    <name type="scientific">Streptococcus gordonii</name>
    <dbReference type="NCBI Taxonomy" id="1302"/>
    <lineage>
        <taxon>Bacteria</taxon>
        <taxon>Bacillati</taxon>
        <taxon>Bacillota</taxon>
        <taxon>Bacilli</taxon>
        <taxon>Lactobacillales</taxon>
        <taxon>Streptococcaceae</taxon>
        <taxon>Streptococcus</taxon>
    </lineage>
</organism>
<dbReference type="Gene3D" id="1.10.357.10">
    <property type="entry name" value="Tetracycline Repressor, domain 2"/>
    <property type="match status" value="1"/>
</dbReference>
<proteinExistence type="predicted"/>
<name>A0A139N1Q5_STRGN</name>
<reference evidence="1 2" key="1">
    <citation type="submission" date="2016-01" db="EMBL/GenBank/DDBJ databases">
        <title>Highly variable Streptococcus oralis are common among viridans streptococci isolated from primates.</title>
        <authorList>
            <person name="Denapaite D."/>
            <person name="Rieger M."/>
            <person name="Koendgen S."/>
            <person name="Brueckner R."/>
            <person name="Ochigava I."/>
            <person name="Kappeler P."/>
            <person name="Maetz-Rensing K."/>
            <person name="Leendertz F."/>
            <person name="Hakenbeck R."/>
        </authorList>
    </citation>
    <scope>NUCLEOTIDE SEQUENCE [LARGE SCALE GENOMIC DNA]</scope>
    <source>
        <strain evidence="1 2">DD07</strain>
    </source>
</reference>
<sequence length="52" mass="5918">MPQDLRIKKTKLAIRQAVLGLLAEKPFKKITVAEIIHTAEINRGTFYVPLSR</sequence>
<gene>
    <name evidence="1" type="ORF">SGODD07_01730</name>
</gene>
<dbReference type="EMBL" id="LQRC01000230">
    <property type="protein sequence ID" value="KXT69747.1"/>
    <property type="molecule type" value="Genomic_DNA"/>
</dbReference>